<dbReference type="InterPro" id="IPR018490">
    <property type="entry name" value="cNMP-bd_dom_sf"/>
</dbReference>
<dbReference type="InterPro" id="IPR000595">
    <property type="entry name" value="cNMP-bd_dom"/>
</dbReference>
<proteinExistence type="predicted"/>
<protein>
    <submittedName>
        <fullName evidence="2">cAMP-binding domain of CRP or a regulatory subunit of cAMP-dependent protein kinases</fullName>
    </submittedName>
</protein>
<dbReference type="Proteomes" id="UP000199421">
    <property type="component" value="Unassembled WGS sequence"/>
</dbReference>
<dbReference type="GO" id="GO:0016301">
    <property type="term" value="F:kinase activity"/>
    <property type="evidence" value="ECO:0007669"/>
    <property type="project" value="UniProtKB-KW"/>
</dbReference>
<organism evidence="2 3">
    <name type="scientific">Olivibacter domesticus</name>
    <name type="common">Pseudosphingobacterium domesticum</name>
    <dbReference type="NCBI Taxonomy" id="407022"/>
    <lineage>
        <taxon>Bacteria</taxon>
        <taxon>Pseudomonadati</taxon>
        <taxon>Bacteroidota</taxon>
        <taxon>Sphingobacteriia</taxon>
        <taxon>Sphingobacteriales</taxon>
        <taxon>Sphingobacteriaceae</taxon>
        <taxon>Olivibacter</taxon>
    </lineage>
</organism>
<dbReference type="Pfam" id="PF00027">
    <property type="entry name" value="cNMP_binding"/>
    <property type="match status" value="1"/>
</dbReference>
<gene>
    <name evidence="2" type="ORF">SAMN05661044_00120</name>
</gene>
<evidence type="ECO:0000313" key="2">
    <source>
        <dbReference type="EMBL" id="SEK38794.1"/>
    </source>
</evidence>
<sequence length="194" mass="22607">MFGSLAEYLVEKGGLTSGELELVKHVSVQKKIRKNQYLLEEGDNSDFIGFVVKGSFRLFRIGEAGVEHIMRFAIENWWISDYTSFMTGQSSHCYIEALEDSELILFSKEHWEQLLVTIPNFKQMIDKLSAKNFEAHQNRIYSNISETAEVRYDNFVRLYPTIYNRIPLYMIASFLGLTRETLSRVRKQTTKRAV</sequence>
<feature type="domain" description="Cyclic nucleotide-binding" evidence="1">
    <location>
        <begin position="30"/>
        <end position="115"/>
    </location>
</feature>
<reference evidence="3" key="1">
    <citation type="submission" date="2016-10" db="EMBL/GenBank/DDBJ databases">
        <authorList>
            <person name="Varghese N."/>
            <person name="Submissions S."/>
        </authorList>
    </citation>
    <scope>NUCLEOTIDE SEQUENCE [LARGE SCALE GENOMIC DNA]</scope>
    <source>
        <strain evidence="3">DSM 18733</strain>
    </source>
</reference>
<dbReference type="RefSeq" id="WP_093316616.1">
    <property type="nucleotide sequence ID" value="NZ_FOAF01000001.1"/>
</dbReference>
<evidence type="ECO:0000259" key="1">
    <source>
        <dbReference type="Pfam" id="PF00027"/>
    </source>
</evidence>
<dbReference type="CDD" id="cd00038">
    <property type="entry name" value="CAP_ED"/>
    <property type="match status" value="1"/>
</dbReference>
<dbReference type="InterPro" id="IPR014710">
    <property type="entry name" value="RmlC-like_jellyroll"/>
</dbReference>
<dbReference type="EMBL" id="FOAF01000001">
    <property type="protein sequence ID" value="SEK38794.1"/>
    <property type="molecule type" value="Genomic_DNA"/>
</dbReference>
<dbReference type="Gene3D" id="2.60.120.10">
    <property type="entry name" value="Jelly Rolls"/>
    <property type="match status" value="1"/>
</dbReference>
<dbReference type="AlphaFoldDB" id="A0A1H7GL48"/>
<name>A0A1H7GL48_OLID1</name>
<keyword evidence="2" id="KW-0808">Transferase</keyword>
<dbReference type="OrthoDB" id="1092431at2"/>
<dbReference type="SUPFAM" id="SSF51206">
    <property type="entry name" value="cAMP-binding domain-like"/>
    <property type="match status" value="1"/>
</dbReference>
<evidence type="ECO:0000313" key="3">
    <source>
        <dbReference type="Proteomes" id="UP000199421"/>
    </source>
</evidence>
<dbReference type="STRING" id="407022.SAMN05661044_00120"/>
<keyword evidence="2" id="KW-0418">Kinase</keyword>
<keyword evidence="3" id="KW-1185">Reference proteome</keyword>
<accession>A0A1H7GL48</accession>